<feature type="domain" description="Ig-like" evidence="2">
    <location>
        <begin position="79"/>
        <end position="187"/>
    </location>
</feature>
<comment type="caution">
    <text evidence="3">The sequence shown here is derived from an EMBL/GenBank/DDBJ whole genome shotgun (WGS) entry which is preliminary data.</text>
</comment>
<protein>
    <recommendedName>
        <fullName evidence="2">Ig-like domain-containing protein</fullName>
    </recommendedName>
</protein>
<dbReference type="Pfam" id="PF07686">
    <property type="entry name" value="V-set"/>
    <property type="match status" value="1"/>
</dbReference>
<proteinExistence type="predicted"/>
<gene>
    <name evidence="3" type="ORF">ACEWY4_016625</name>
</gene>
<dbReference type="EMBL" id="JBHFQA010000014">
    <property type="protein sequence ID" value="KAL2087797.1"/>
    <property type="molecule type" value="Genomic_DNA"/>
</dbReference>
<dbReference type="Gene3D" id="2.60.40.10">
    <property type="entry name" value="Immunoglobulins"/>
    <property type="match status" value="1"/>
</dbReference>
<dbReference type="PROSITE" id="PS50835">
    <property type="entry name" value="IG_LIKE"/>
    <property type="match status" value="1"/>
</dbReference>
<dbReference type="SMART" id="SM00406">
    <property type="entry name" value="IGv"/>
    <property type="match status" value="1"/>
</dbReference>
<dbReference type="SUPFAM" id="SSF48726">
    <property type="entry name" value="Immunoglobulin"/>
    <property type="match status" value="1"/>
</dbReference>
<evidence type="ECO:0000256" key="1">
    <source>
        <dbReference type="SAM" id="Phobius"/>
    </source>
</evidence>
<evidence type="ECO:0000313" key="4">
    <source>
        <dbReference type="Proteomes" id="UP001591681"/>
    </source>
</evidence>
<accession>A0ABD1JKW7</accession>
<dbReference type="InterPro" id="IPR003599">
    <property type="entry name" value="Ig_sub"/>
</dbReference>
<keyword evidence="1" id="KW-0812">Transmembrane</keyword>
<reference evidence="3 4" key="1">
    <citation type="submission" date="2024-09" db="EMBL/GenBank/DDBJ databases">
        <title>A chromosome-level genome assembly of Gray's grenadier anchovy, Coilia grayii.</title>
        <authorList>
            <person name="Fu Z."/>
        </authorList>
    </citation>
    <scope>NUCLEOTIDE SEQUENCE [LARGE SCALE GENOMIC DNA]</scope>
    <source>
        <strain evidence="3">G4</strain>
        <tissue evidence="3">Muscle</tissue>
    </source>
</reference>
<name>A0ABD1JKW7_9TELE</name>
<dbReference type="AlphaFoldDB" id="A0ABD1JKW7"/>
<feature type="transmembrane region" description="Helical" evidence="1">
    <location>
        <begin position="15"/>
        <end position="37"/>
    </location>
</feature>
<dbReference type="InterPro" id="IPR050150">
    <property type="entry name" value="IgV_Light_Chain"/>
</dbReference>
<dbReference type="InterPro" id="IPR036179">
    <property type="entry name" value="Ig-like_dom_sf"/>
</dbReference>
<keyword evidence="1" id="KW-0472">Membrane</keyword>
<dbReference type="InterPro" id="IPR013783">
    <property type="entry name" value="Ig-like_fold"/>
</dbReference>
<organism evidence="3 4">
    <name type="scientific">Coilia grayii</name>
    <name type="common">Gray's grenadier anchovy</name>
    <dbReference type="NCBI Taxonomy" id="363190"/>
    <lineage>
        <taxon>Eukaryota</taxon>
        <taxon>Metazoa</taxon>
        <taxon>Chordata</taxon>
        <taxon>Craniata</taxon>
        <taxon>Vertebrata</taxon>
        <taxon>Euteleostomi</taxon>
        <taxon>Actinopterygii</taxon>
        <taxon>Neopterygii</taxon>
        <taxon>Teleostei</taxon>
        <taxon>Clupei</taxon>
        <taxon>Clupeiformes</taxon>
        <taxon>Clupeoidei</taxon>
        <taxon>Engraulidae</taxon>
        <taxon>Coilinae</taxon>
        <taxon>Coilia</taxon>
    </lineage>
</organism>
<dbReference type="PANTHER" id="PTHR23267">
    <property type="entry name" value="IMMUNOGLOBULIN LIGHT CHAIN"/>
    <property type="match status" value="1"/>
</dbReference>
<keyword evidence="1" id="KW-1133">Transmembrane helix</keyword>
<feature type="transmembrane region" description="Helical" evidence="1">
    <location>
        <begin position="49"/>
        <end position="67"/>
    </location>
</feature>
<dbReference type="InterPro" id="IPR007110">
    <property type="entry name" value="Ig-like_dom"/>
</dbReference>
<evidence type="ECO:0000259" key="2">
    <source>
        <dbReference type="PROSITE" id="PS50835"/>
    </source>
</evidence>
<keyword evidence="4" id="KW-1185">Reference proteome</keyword>
<sequence length="187" mass="20381">MVLGQLKATTETPAATAAMMFTPLFFCCLIFFIQGIYGNICCKAPLKNMLFFICSIIHMYFSKLYVVNASSLSSLDSFGQVTITQSPVISTNPGGRVTINCKRAGRVHSDCYIPCISWYQQKPGEELKLLIYQTSTLESGIPARFSGSGSGNDYSLTISGVLSEDAGDYYCTSAYNRIGDGVTVFTQ</sequence>
<dbReference type="Proteomes" id="UP001591681">
    <property type="component" value="Unassembled WGS sequence"/>
</dbReference>
<dbReference type="SMART" id="SM00409">
    <property type="entry name" value="IG"/>
    <property type="match status" value="1"/>
</dbReference>
<dbReference type="InterPro" id="IPR013106">
    <property type="entry name" value="Ig_V-set"/>
</dbReference>
<evidence type="ECO:0000313" key="3">
    <source>
        <dbReference type="EMBL" id="KAL2087797.1"/>
    </source>
</evidence>